<dbReference type="PANTHER" id="PTHR42643:SF38">
    <property type="entry name" value="IONOTROPIC RECEPTOR 100A"/>
    <property type="match status" value="1"/>
</dbReference>
<keyword evidence="6" id="KW-0675">Receptor</keyword>
<proteinExistence type="predicted"/>
<keyword evidence="4 8" id="KW-1133">Transmembrane helix</keyword>
<dbReference type="GeneID" id="108624594"/>
<keyword evidence="7" id="KW-0325">Glycoprotein</keyword>
<keyword evidence="10" id="KW-1185">Reference proteome</keyword>
<evidence type="ECO:0000256" key="5">
    <source>
        <dbReference type="ARBA" id="ARBA00023136"/>
    </source>
</evidence>
<organism evidence="10 11">
    <name type="scientific">Ceratina calcarata</name>
    <dbReference type="NCBI Taxonomy" id="156304"/>
    <lineage>
        <taxon>Eukaryota</taxon>
        <taxon>Metazoa</taxon>
        <taxon>Ecdysozoa</taxon>
        <taxon>Arthropoda</taxon>
        <taxon>Hexapoda</taxon>
        <taxon>Insecta</taxon>
        <taxon>Pterygota</taxon>
        <taxon>Neoptera</taxon>
        <taxon>Endopterygota</taxon>
        <taxon>Hymenoptera</taxon>
        <taxon>Apocrita</taxon>
        <taxon>Aculeata</taxon>
        <taxon>Apoidea</taxon>
        <taxon>Anthophila</taxon>
        <taxon>Apidae</taxon>
        <taxon>Ceratina</taxon>
        <taxon>Zadontomerus</taxon>
    </lineage>
</organism>
<evidence type="ECO:0000256" key="6">
    <source>
        <dbReference type="ARBA" id="ARBA00023170"/>
    </source>
</evidence>
<dbReference type="PANTHER" id="PTHR42643">
    <property type="entry name" value="IONOTROPIC RECEPTOR 20A-RELATED"/>
    <property type="match status" value="1"/>
</dbReference>
<protein>
    <submittedName>
        <fullName evidence="11">Uncharacterized protein LOC108624594 isoform X1</fullName>
    </submittedName>
</protein>
<evidence type="ECO:0000313" key="11">
    <source>
        <dbReference type="RefSeq" id="XP_017879482.1"/>
    </source>
</evidence>
<feature type="signal peptide" evidence="9">
    <location>
        <begin position="1"/>
        <end position="20"/>
    </location>
</feature>
<gene>
    <name evidence="11" type="primary">LOC108624594</name>
</gene>
<dbReference type="Proteomes" id="UP000694925">
    <property type="component" value="Unplaced"/>
</dbReference>
<sequence length="671" mass="78671">MYRTLFTVLLSTDILFHISCKLFQPNHSNTDTSVYPLIEKWARSSPTKMLTIVLDDYEQPQMLDFPKNVLNNLNVSKKLVSLKYLISLRNNDTSRGYETVETGNCVLLLFTNMEHLRDLFNSPHLISFWHPENFYILEEQGKLDSFDRERFCKWAFDRLWRFRRVYKLLLFTGDKAIRYDPFDYTTRYEEHYVNTSCDWDCIESNDSFLMISNRDKVDVSDLFDEGRRDFKSYPLKISIFKTTTMPVNNGKFGGLDFNYLEEVCKRMNVTPRLIKSNDRYGWEENGAFFGSLGHLVYEYADVSFNHFFIKDYLTRQIEFSTPINTDRLCVFVPKAAPVPDHLVIVKLFTGEAWLLLCAVQFVISMIYTMLRGKRNVVEDRESSIDFAGNRRGEGVAFAMELGRTHGPDTRCVRIPREKYFKRAFRSLGKYLIRVVLQSMQPFKSEYPWFPERLLLMCSLFLSLILNGIVTSQLASTFSKRLHYKDIDTLEELEESGLPILTNTKDVLPDALADSSSPLVRRLHNKLRYGNDSEIDQRVFEARDAAFLHRLAPITLKYTEYQMERLHVVNECPREYVLAIIMTKGSPFRDRINSVLGRLNNGGFYWKWYESLYQTKKRFAQELHNSTMHRKITMRHLSIPFAMLYAGLAVSALVLICERRQGNKNYVQMVLF</sequence>
<dbReference type="InterPro" id="IPR052192">
    <property type="entry name" value="Insect_Ionotropic_Sensory_Rcpt"/>
</dbReference>
<keyword evidence="3 8" id="KW-0812">Transmembrane</keyword>
<reference evidence="11" key="1">
    <citation type="submission" date="2025-08" db="UniProtKB">
        <authorList>
            <consortium name="RefSeq"/>
        </authorList>
    </citation>
    <scope>IDENTIFICATION</scope>
    <source>
        <tissue evidence="11">Whole body</tissue>
    </source>
</reference>
<evidence type="ECO:0000256" key="3">
    <source>
        <dbReference type="ARBA" id="ARBA00022692"/>
    </source>
</evidence>
<dbReference type="RefSeq" id="XP_017879482.1">
    <property type="nucleotide sequence ID" value="XM_018023993.2"/>
</dbReference>
<name>A0AAJ7IY86_9HYME</name>
<dbReference type="GO" id="GO:0005886">
    <property type="term" value="C:plasma membrane"/>
    <property type="evidence" value="ECO:0007669"/>
    <property type="project" value="UniProtKB-SubCell"/>
</dbReference>
<comment type="subcellular location">
    <subcellularLocation>
        <location evidence="1">Cell membrane</location>
        <topology evidence="1">Multi-pass membrane protein</topology>
    </subcellularLocation>
</comment>
<dbReference type="KEGG" id="ccal:108624594"/>
<evidence type="ECO:0000256" key="1">
    <source>
        <dbReference type="ARBA" id="ARBA00004651"/>
    </source>
</evidence>
<dbReference type="AlphaFoldDB" id="A0AAJ7IY86"/>
<evidence type="ECO:0000256" key="4">
    <source>
        <dbReference type="ARBA" id="ARBA00022989"/>
    </source>
</evidence>
<dbReference type="SUPFAM" id="SSF53850">
    <property type="entry name" value="Periplasmic binding protein-like II"/>
    <property type="match status" value="1"/>
</dbReference>
<dbReference type="Gene3D" id="3.40.190.10">
    <property type="entry name" value="Periplasmic binding protein-like II"/>
    <property type="match status" value="1"/>
</dbReference>
<keyword evidence="2" id="KW-1003">Cell membrane</keyword>
<evidence type="ECO:0000256" key="2">
    <source>
        <dbReference type="ARBA" id="ARBA00022475"/>
    </source>
</evidence>
<feature type="chain" id="PRO_5042575025" evidence="9">
    <location>
        <begin position="21"/>
        <end position="671"/>
    </location>
</feature>
<evidence type="ECO:0000256" key="8">
    <source>
        <dbReference type="SAM" id="Phobius"/>
    </source>
</evidence>
<keyword evidence="5 8" id="KW-0472">Membrane</keyword>
<feature type="transmembrane region" description="Helical" evidence="8">
    <location>
        <begin position="636"/>
        <end position="655"/>
    </location>
</feature>
<evidence type="ECO:0000256" key="7">
    <source>
        <dbReference type="ARBA" id="ARBA00023180"/>
    </source>
</evidence>
<accession>A0AAJ7IY86</accession>
<keyword evidence="9" id="KW-0732">Signal</keyword>
<evidence type="ECO:0000256" key="9">
    <source>
        <dbReference type="SAM" id="SignalP"/>
    </source>
</evidence>
<evidence type="ECO:0000313" key="10">
    <source>
        <dbReference type="Proteomes" id="UP000694925"/>
    </source>
</evidence>